<sequence length="1402" mass="153778">MSGARSSRCTELPLDFAPGADTLPDMSAAGESSRGVHVVILTAITLEYRAAKQVEAGAWPGSRWEEQRSPQGLPVVFRTFQGKGGRPLRVAIAQAGEMGAVAATNALLPLVDAYRPQCVAMSGVCAGRRGKTNLGDVVAAERLFFHDAGKKLPDGVLGDLKTYNLRDDWKVALEQFDFTTRFREEPWWKTRPVPYEWQENWVLARLHEGVADPSALPECQVLCPKWESVIDSLWKSGHVQDGMLTLTDEGRKRIGRLLIQHRNRLPGLSPSGELLPFKVHVAPMGSGTQVIEDETVWSFISAPMRKTLGLEMEAAALGMLAHAQRERKLDALVLKGVMDFADAGRDDHFKEFAARASAECLLAFLREHLDVEVVPGIDDLLVPGTEWALPEVPPPSALLHARYEVVPFHERGREAILAELERWCDEGPPVAGRLLHAEGGVGKTRLAIEWTRRRRAAGWEAGFLPKDVPGDWFERLWMRGQPVLVVIDYAESRTDLSAILSRVHRYSQQAGAGVLRRMRLLLLARGDGDWWQSLRQSDTSLGAWLEVTPPHELAPLAVSAAEREKVFQEAAEKFAEKRGKRYVPRALVPFTDERFARVLYLHMAALASVEELAFEANTLLDVILDHEEHFWAAHAQQGDLVLARQRSLARQVIAAATLRGGFASASELSLVTRRLLGRSLSASEEELLLLLQRIYQGTGGDSAVYLPALEPDLLGEGMVLRVASPKLQADRPPTDWIDRVFPPDEQTLAVGAGLGVLGRASASRPDVVRPWIERLLAGPLHSRAVLALEAAKAVGLRTELSVLGDALADRLEAEGDVRLAFKLGTATIPMTVSLSRVAEWTTRTLVQALPASGDVRLLTSRAGLLGGRGRTLTNLGRYEEALKVTREAVGIRRTLAESDPAAFQADLAESLNDLGNALLGLGRHEEALAAAREAVELLRPLAQRDPYAFQGHLAASLGNMGNMLGELGRYEEALAAIQDAVEFMRPLAQRDPDTFRSSLAMGLNNLGTALGTLGRTGEALAAMEEAVRLYRPLAQHNPDAYRPDLARSLSNIGALLDEDHRHDEALSAVEEAVGLYRPLAERNPEAFGSGLSSSLNNLGSRLSKLGRHEEALEAVREAIAIRRTLAHSNPAAFQPDLAQSLYNQGHGLRVLGRHEEALPAIREAIGLLRPLAERHPDAFQDHLAQVLGSLATSLTALGRDEEALKALHETVVLYRSLMQRKPDAFQGKLIQSLSELGLKLEALGRSEESLVTLEEAMMILSPLVRRGSDDFWPTFAEQLSNLSTALSSQGRHEGALPLMEEAIQLYRPLAQRDPDTFQPELAVNLGGLGTALSKLGRHDEALAATEEALDALWPFFERRPSDFAQRTAVLIVQLLDLYTSLARAPVPSFQERLVTFKRLMEA</sequence>
<dbReference type="Gene3D" id="3.40.50.1580">
    <property type="entry name" value="Nucleoside phosphorylase domain"/>
    <property type="match status" value="1"/>
</dbReference>
<dbReference type="Pfam" id="PF13424">
    <property type="entry name" value="TPR_12"/>
    <property type="match status" value="2"/>
</dbReference>
<evidence type="ECO:0000313" key="4">
    <source>
        <dbReference type="EMBL" id="AKJ01185.1"/>
    </source>
</evidence>
<dbReference type="SUPFAM" id="SSF48452">
    <property type="entry name" value="TPR-like"/>
    <property type="match status" value="2"/>
</dbReference>
<keyword evidence="2 3" id="KW-0802">TPR repeat</keyword>
<dbReference type="EMBL" id="CP011509">
    <property type="protein sequence ID" value="AKJ01185.1"/>
    <property type="molecule type" value="Genomic_DNA"/>
</dbReference>
<dbReference type="KEGG" id="age:AA314_02811"/>
<organism evidence="4 5">
    <name type="scientific">Archangium gephyra</name>
    <dbReference type="NCBI Taxonomy" id="48"/>
    <lineage>
        <taxon>Bacteria</taxon>
        <taxon>Pseudomonadati</taxon>
        <taxon>Myxococcota</taxon>
        <taxon>Myxococcia</taxon>
        <taxon>Myxococcales</taxon>
        <taxon>Cystobacterineae</taxon>
        <taxon>Archangiaceae</taxon>
        <taxon>Archangium</taxon>
    </lineage>
</organism>
<dbReference type="InterPro" id="IPR019734">
    <property type="entry name" value="TPR_rpt"/>
</dbReference>
<dbReference type="InterPro" id="IPR035994">
    <property type="entry name" value="Nucleoside_phosphorylase_sf"/>
</dbReference>
<accession>A0AAC8TCS3</accession>
<dbReference type="PROSITE" id="PS50005">
    <property type="entry name" value="TPR"/>
    <property type="match status" value="1"/>
</dbReference>
<dbReference type="Gene3D" id="1.25.40.10">
    <property type="entry name" value="Tetratricopeptide repeat domain"/>
    <property type="match status" value="5"/>
</dbReference>
<reference evidence="4 5" key="1">
    <citation type="submission" date="2015-05" db="EMBL/GenBank/DDBJ databases">
        <title>Genome assembly of Archangium gephyra DSM 2261.</title>
        <authorList>
            <person name="Sharma G."/>
            <person name="Subramanian S."/>
        </authorList>
    </citation>
    <scope>NUCLEOTIDE SEQUENCE [LARGE SCALE GENOMIC DNA]</scope>
    <source>
        <strain evidence="4 5">DSM 2261</strain>
    </source>
</reference>
<evidence type="ECO:0000256" key="3">
    <source>
        <dbReference type="PROSITE-ProRule" id="PRU00339"/>
    </source>
</evidence>
<feature type="repeat" description="TPR" evidence="3">
    <location>
        <begin position="1092"/>
        <end position="1125"/>
    </location>
</feature>
<keyword evidence="1" id="KW-0677">Repeat</keyword>
<gene>
    <name evidence="4" type="ORF">AA314_02811</name>
</gene>
<protein>
    <submittedName>
        <fullName evidence="4">DNA recombination protein RmuC</fullName>
    </submittedName>
</protein>
<dbReference type="GO" id="GO:0003824">
    <property type="term" value="F:catalytic activity"/>
    <property type="evidence" value="ECO:0007669"/>
    <property type="project" value="InterPro"/>
</dbReference>
<evidence type="ECO:0000256" key="2">
    <source>
        <dbReference type="ARBA" id="ARBA00022803"/>
    </source>
</evidence>
<dbReference type="SMART" id="SM00028">
    <property type="entry name" value="TPR"/>
    <property type="match status" value="11"/>
</dbReference>
<dbReference type="Proteomes" id="UP000035579">
    <property type="component" value="Chromosome"/>
</dbReference>
<dbReference type="SUPFAM" id="SSF53167">
    <property type="entry name" value="Purine and uridine phosphorylases"/>
    <property type="match status" value="1"/>
</dbReference>
<dbReference type="PANTHER" id="PTHR45641">
    <property type="entry name" value="TETRATRICOPEPTIDE REPEAT PROTEIN (AFU_ORTHOLOGUE AFUA_6G03870)"/>
    <property type="match status" value="1"/>
</dbReference>
<dbReference type="PANTHER" id="PTHR45641:SF19">
    <property type="entry name" value="NEPHROCYSTIN-3"/>
    <property type="match status" value="1"/>
</dbReference>
<evidence type="ECO:0000256" key="1">
    <source>
        <dbReference type="ARBA" id="ARBA00022737"/>
    </source>
</evidence>
<evidence type="ECO:0000313" key="5">
    <source>
        <dbReference type="Proteomes" id="UP000035579"/>
    </source>
</evidence>
<dbReference type="Pfam" id="PF13374">
    <property type="entry name" value="TPR_10"/>
    <property type="match status" value="3"/>
</dbReference>
<dbReference type="GO" id="GO:0009116">
    <property type="term" value="P:nucleoside metabolic process"/>
    <property type="evidence" value="ECO:0007669"/>
    <property type="project" value="InterPro"/>
</dbReference>
<proteinExistence type="predicted"/>
<dbReference type="InterPro" id="IPR011990">
    <property type="entry name" value="TPR-like_helical_dom_sf"/>
</dbReference>
<name>A0AAC8TCS3_9BACT</name>